<dbReference type="SUPFAM" id="SSF81383">
    <property type="entry name" value="F-box domain"/>
    <property type="match status" value="1"/>
</dbReference>
<dbReference type="InterPro" id="IPR001810">
    <property type="entry name" value="F-box_dom"/>
</dbReference>
<accession>A0A819TUF3</accession>
<dbReference type="InterPro" id="IPR036047">
    <property type="entry name" value="F-box-like_dom_sf"/>
</dbReference>
<evidence type="ECO:0000313" key="3">
    <source>
        <dbReference type="Proteomes" id="UP000663874"/>
    </source>
</evidence>
<organism evidence="2 3">
    <name type="scientific">Rotaria sordida</name>
    <dbReference type="NCBI Taxonomy" id="392033"/>
    <lineage>
        <taxon>Eukaryota</taxon>
        <taxon>Metazoa</taxon>
        <taxon>Spiralia</taxon>
        <taxon>Gnathifera</taxon>
        <taxon>Rotifera</taxon>
        <taxon>Eurotatoria</taxon>
        <taxon>Bdelloidea</taxon>
        <taxon>Philodinida</taxon>
        <taxon>Philodinidae</taxon>
        <taxon>Rotaria</taxon>
    </lineage>
</organism>
<reference evidence="2" key="1">
    <citation type="submission" date="2021-02" db="EMBL/GenBank/DDBJ databases">
        <authorList>
            <person name="Nowell W R."/>
        </authorList>
    </citation>
    <scope>NUCLEOTIDE SEQUENCE</scope>
</reference>
<name>A0A819TUF3_9BILA</name>
<dbReference type="EMBL" id="CAJOBE010009384">
    <property type="protein sequence ID" value="CAF4083839.1"/>
    <property type="molecule type" value="Genomic_DNA"/>
</dbReference>
<comment type="caution">
    <text evidence="2">The sequence shown here is derived from an EMBL/GenBank/DDBJ whole genome shotgun (WGS) entry which is preliminary data.</text>
</comment>
<dbReference type="Proteomes" id="UP000663874">
    <property type="component" value="Unassembled WGS sequence"/>
</dbReference>
<dbReference type="PROSITE" id="PS50181">
    <property type="entry name" value="FBOX"/>
    <property type="match status" value="1"/>
</dbReference>
<sequence length="399" mass="47182">MEFSFVQLMDLPNEILMIILKKLDNVDVLYSLMDVNTRLNQIVHDSIFTTKITLMKPIDQTLIQPDLLLDRFCSQILPKIHHKIKWLKLESASMEHILLAGDYPNLCQLDIFIMHKKPVIHFSGKKSNFHSFNHPIIKKDINLEVIVPFLQRMSNLEKLALYLLIECQERFIDGNDLKKNIISHMPKLNDFVFNICSIIPLDNHQIHLPSNEDIQRTLIGFTNHQVISCVDYFSNKKNGYCHIYTYPYTMIHYENLTNNFSGGLFKCVQTVKLFDERPFEHTFFMRIAQSFPFLKYLTVSNWQPQNDKQRQKSNDDNQDFSIIEYPNLITLHLLHIHDDYAEQFLLDTKTYLPNDIHLVVDYDLLQRVTHNFTRDATRINYSKVKDLEFHDQVDLSKYV</sequence>
<gene>
    <name evidence="2" type="ORF">FNK824_LOCUS30515</name>
</gene>
<dbReference type="CDD" id="cd09917">
    <property type="entry name" value="F-box_SF"/>
    <property type="match status" value="1"/>
</dbReference>
<protein>
    <recommendedName>
        <fullName evidence="1">F-box domain-containing protein</fullName>
    </recommendedName>
</protein>
<feature type="domain" description="F-box" evidence="1">
    <location>
        <begin position="5"/>
        <end position="52"/>
    </location>
</feature>
<dbReference type="AlphaFoldDB" id="A0A819TUF3"/>
<dbReference type="Pfam" id="PF00646">
    <property type="entry name" value="F-box"/>
    <property type="match status" value="1"/>
</dbReference>
<evidence type="ECO:0000259" key="1">
    <source>
        <dbReference type="PROSITE" id="PS50181"/>
    </source>
</evidence>
<proteinExistence type="predicted"/>
<evidence type="ECO:0000313" key="2">
    <source>
        <dbReference type="EMBL" id="CAF4083839.1"/>
    </source>
</evidence>